<evidence type="ECO:0000256" key="3">
    <source>
        <dbReference type="ARBA" id="ARBA00022692"/>
    </source>
</evidence>
<protein>
    <recommendedName>
        <fullName evidence="8">MotA/TolQ/ExbB proton channel domain-containing protein</fullName>
    </recommendedName>
</protein>
<dbReference type="Pfam" id="PF01618">
    <property type="entry name" value="MotA_ExbB"/>
    <property type="match status" value="1"/>
</dbReference>
<keyword evidence="5 7" id="KW-0472">Membrane</keyword>
<evidence type="ECO:0000256" key="5">
    <source>
        <dbReference type="ARBA" id="ARBA00023136"/>
    </source>
</evidence>
<dbReference type="InterPro" id="IPR002898">
    <property type="entry name" value="MotA_ExbB_proton_chnl"/>
</dbReference>
<comment type="caution">
    <text evidence="9">The sequence shown here is derived from an EMBL/GenBank/DDBJ whole genome shotgun (WGS) entry which is preliminary data.</text>
</comment>
<feature type="transmembrane region" description="Helical" evidence="7">
    <location>
        <begin position="144"/>
        <end position="163"/>
    </location>
</feature>
<keyword evidence="4 7" id="KW-1133">Transmembrane helix</keyword>
<dbReference type="InterPro" id="IPR050790">
    <property type="entry name" value="ExbB/TolQ_transport"/>
</dbReference>
<evidence type="ECO:0000256" key="1">
    <source>
        <dbReference type="ARBA" id="ARBA00004651"/>
    </source>
</evidence>
<feature type="transmembrane region" description="Helical" evidence="7">
    <location>
        <begin position="103"/>
        <end position="124"/>
    </location>
</feature>
<keyword evidence="10" id="KW-1185">Reference proteome</keyword>
<evidence type="ECO:0000256" key="4">
    <source>
        <dbReference type="ARBA" id="ARBA00022989"/>
    </source>
</evidence>
<feature type="transmembrane region" description="Helical" evidence="7">
    <location>
        <begin position="31"/>
        <end position="55"/>
    </location>
</feature>
<evidence type="ECO:0000256" key="7">
    <source>
        <dbReference type="SAM" id="Phobius"/>
    </source>
</evidence>
<comment type="subcellular location">
    <subcellularLocation>
        <location evidence="1">Cell membrane</location>
        <topology evidence="1">Multi-pass membrane protein</topology>
    </subcellularLocation>
    <subcellularLocation>
        <location evidence="6">Membrane</location>
        <topology evidence="6">Multi-pass membrane protein</topology>
    </subcellularLocation>
</comment>
<name>A0ABN8DQM2_9VIBR</name>
<evidence type="ECO:0000313" key="9">
    <source>
        <dbReference type="EMBL" id="CAH0529110.1"/>
    </source>
</evidence>
<keyword evidence="2" id="KW-1003">Cell membrane</keyword>
<dbReference type="PANTHER" id="PTHR30625:SF18">
    <property type="entry name" value="TONB2 ENERGY TRANSDUCTION SYSTEM INNER MEMBRANE COMPONENT EXBB"/>
    <property type="match status" value="1"/>
</dbReference>
<keyword evidence="6" id="KW-0653">Protein transport</keyword>
<dbReference type="PANTHER" id="PTHR30625">
    <property type="entry name" value="PROTEIN TOLQ"/>
    <property type="match status" value="1"/>
</dbReference>
<reference evidence="9" key="1">
    <citation type="submission" date="2021-12" db="EMBL/GenBank/DDBJ databases">
        <authorList>
            <person name="Rodrigo-Torres L."/>
            <person name="Arahal R. D."/>
            <person name="Lucena T."/>
        </authorList>
    </citation>
    <scope>NUCLEOTIDE SEQUENCE</scope>
    <source>
        <strain evidence="9">CECT 8226</strain>
    </source>
</reference>
<keyword evidence="6" id="KW-0813">Transport</keyword>
<dbReference type="Proteomes" id="UP000838160">
    <property type="component" value="Unassembled WGS sequence"/>
</dbReference>
<evidence type="ECO:0000313" key="10">
    <source>
        <dbReference type="Proteomes" id="UP000838160"/>
    </source>
</evidence>
<organism evidence="9 10">
    <name type="scientific">Vibrio hippocampi</name>
    <dbReference type="NCBI Taxonomy" id="654686"/>
    <lineage>
        <taxon>Bacteria</taxon>
        <taxon>Pseudomonadati</taxon>
        <taxon>Pseudomonadota</taxon>
        <taxon>Gammaproteobacteria</taxon>
        <taxon>Vibrionales</taxon>
        <taxon>Vibrionaceae</taxon>
        <taxon>Vibrio</taxon>
    </lineage>
</organism>
<dbReference type="EMBL" id="CAKLCM010000003">
    <property type="protein sequence ID" value="CAH0529110.1"/>
    <property type="molecule type" value="Genomic_DNA"/>
</dbReference>
<evidence type="ECO:0000259" key="8">
    <source>
        <dbReference type="Pfam" id="PF01618"/>
    </source>
</evidence>
<evidence type="ECO:0000256" key="2">
    <source>
        <dbReference type="ARBA" id="ARBA00022475"/>
    </source>
</evidence>
<proteinExistence type="inferred from homology"/>
<gene>
    <name evidence="9" type="ORF">VHP8226_03056</name>
</gene>
<keyword evidence="3 7" id="KW-0812">Transmembrane</keyword>
<accession>A0ABN8DQM2</accession>
<evidence type="ECO:0000256" key="6">
    <source>
        <dbReference type="RuleBase" id="RU004057"/>
    </source>
</evidence>
<sequence>MDSIWAWLPQTLLQHHWLDSLRYFMQQGGQVLWWLAAVVAVCWVLIIERIAFLWLQFPRQRKSYTQVWHQRSEHDSWYARSIRDSWLSQAHESLFQHLNMIKLLVAICPMLGLLGTVTGMISVFDVMANQGSSDPKLMASGISLATLPTMGGMVAALTGMFAHSRLVKACQSREIKLEKSLRSRR</sequence>
<feature type="domain" description="MotA/TolQ/ExbB proton channel" evidence="8">
    <location>
        <begin position="70"/>
        <end position="177"/>
    </location>
</feature>
<comment type="similarity">
    <text evidence="6">Belongs to the exbB/tolQ family.</text>
</comment>
<dbReference type="RefSeq" id="WP_237485909.1">
    <property type="nucleotide sequence ID" value="NZ_CAKLCM010000003.1"/>
</dbReference>